<evidence type="ECO:0000256" key="2">
    <source>
        <dbReference type="ARBA" id="ARBA00022448"/>
    </source>
</evidence>
<feature type="transmembrane region" description="Helical" evidence="6">
    <location>
        <begin position="224"/>
        <end position="242"/>
    </location>
</feature>
<keyword evidence="9" id="KW-1185">Reference proteome</keyword>
<evidence type="ECO:0000256" key="3">
    <source>
        <dbReference type="ARBA" id="ARBA00022692"/>
    </source>
</evidence>
<feature type="transmembrane region" description="Helical" evidence="6">
    <location>
        <begin position="502"/>
        <end position="526"/>
    </location>
</feature>
<evidence type="ECO:0000313" key="8">
    <source>
        <dbReference type="EMBL" id="KAK8887236.1"/>
    </source>
</evidence>
<evidence type="ECO:0000256" key="4">
    <source>
        <dbReference type="ARBA" id="ARBA00022989"/>
    </source>
</evidence>
<feature type="transmembrane region" description="Helical" evidence="6">
    <location>
        <begin position="380"/>
        <end position="397"/>
    </location>
</feature>
<feature type="domain" description="Citrate transporter-like" evidence="7">
    <location>
        <begin position="134"/>
        <end position="434"/>
    </location>
</feature>
<sequence>MIYREDDLIDDTPEESLLNPVPIPYETRLQSTSSVKISKSTSLSQLSFSTFGLILPVVLFVALYTLPIFDLYPTEHTSLAIVISAVFMWCFDTDLNINSYIVSYIIPILAVWLRVGIDKEKGTRIPAPDLSSNFTFIFMSPEILTILGSITLIAAIDKYKINKYFCYKISTVLQPYPRIILFSFMLMNAIFGFLFSTIASTTLFVSLAISIIRSLDANDNFSKALLLGIAWSGNCSSLLSIHLNNSLPISKLEYFIYAMPSAIIICSIECFFLMKVFKLRRRKIILSKASRDLNLNGNLVAQEEGNSDEKVKIQLKRRLQKSESANNLKKQPSNLPTFYYNSNNDSSWEFNHYLVIVIIAVLTFFLTISNSLKFVGHDGIISLLSIVLIFGCGILTTNEFNTLNWSTISIAGGGLALCEVMKQSGLFELLFHLIFTKIDHLTCLSDFECAFKNNRLFQRKGFREWLTTVLYLVVFSVFSSFFNDKNYMIDKINGLWSGSPIIISVSLMMVNVAQLLPVSTFSNLLVMSVVNEETKEPILSGSTFMKYGIASEFISIAVLSTLGYYLAYSLEL</sequence>
<name>A0ABR2K8N5_9EUKA</name>
<keyword evidence="3 6" id="KW-0812">Transmembrane</keyword>
<dbReference type="InterPro" id="IPR004680">
    <property type="entry name" value="Cit_transptr-like_dom"/>
</dbReference>
<feature type="transmembrane region" description="Helical" evidence="6">
    <location>
        <begin position="46"/>
        <end position="69"/>
    </location>
</feature>
<dbReference type="Proteomes" id="UP001470230">
    <property type="component" value="Unassembled WGS sequence"/>
</dbReference>
<evidence type="ECO:0000313" key="9">
    <source>
        <dbReference type="Proteomes" id="UP001470230"/>
    </source>
</evidence>
<evidence type="ECO:0000256" key="5">
    <source>
        <dbReference type="ARBA" id="ARBA00023136"/>
    </source>
</evidence>
<dbReference type="PANTHER" id="PTHR10283:SF92">
    <property type="entry name" value="LOW-AFFINITY PHOSPHATE TRANSPORTER PHO91"/>
    <property type="match status" value="1"/>
</dbReference>
<keyword evidence="4 6" id="KW-1133">Transmembrane helix</keyword>
<feature type="transmembrane region" description="Helical" evidence="6">
    <location>
        <begin position="465"/>
        <end position="482"/>
    </location>
</feature>
<feature type="transmembrane region" description="Helical" evidence="6">
    <location>
        <begin position="97"/>
        <end position="115"/>
    </location>
</feature>
<feature type="transmembrane region" description="Helical" evidence="6">
    <location>
        <begin position="136"/>
        <end position="156"/>
    </location>
</feature>
<evidence type="ECO:0000259" key="7">
    <source>
        <dbReference type="Pfam" id="PF03600"/>
    </source>
</evidence>
<keyword evidence="2" id="KW-0813">Transport</keyword>
<feature type="transmembrane region" description="Helical" evidence="6">
    <location>
        <begin position="254"/>
        <end position="274"/>
    </location>
</feature>
<gene>
    <name evidence="8" type="ORF">M9Y10_038274</name>
</gene>
<protein>
    <recommendedName>
        <fullName evidence="7">Citrate transporter-like domain-containing protein</fullName>
    </recommendedName>
</protein>
<feature type="transmembrane region" description="Helical" evidence="6">
    <location>
        <begin position="547"/>
        <end position="567"/>
    </location>
</feature>
<accession>A0ABR2K8N5</accession>
<evidence type="ECO:0000256" key="1">
    <source>
        <dbReference type="ARBA" id="ARBA00004141"/>
    </source>
</evidence>
<feature type="transmembrane region" description="Helical" evidence="6">
    <location>
        <begin position="350"/>
        <end position="368"/>
    </location>
</feature>
<organism evidence="8 9">
    <name type="scientific">Tritrichomonas musculus</name>
    <dbReference type="NCBI Taxonomy" id="1915356"/>
    <lineage>
        <taxon>Eukaryota</taxon>
        <taxon>Metamonada</taxon>
        <taxon>Parabasalia</taxon>
        <taxon>Tritrichomonadida</taxon>
        <taxon>Tritrichomonadidae</taxon>
        <taxon>Tritrichomonas</taxon>
    </lineage>
</organism>
<dbReference type="PANTHER" id="PTHR10283">
    <property type="entry name" value="SOLUTE CARRIER FAMILY 13 MEMBER"/>
    <property type="match status" value="1"/>
</dbReference>
<dbReference type="EMBL" id="JAPFFF010000006">
    <property type="protein sequence ID" value="KAK8887236.1"/>
    <property type="molecule type" value="Genomic_DNA"/>
</dbReference>
<feature type="transmembrane region" description="Helical" evidence="6">
    <location>
        <begin position="179"/>
        <end position="212"/>
    </location>
</feature>
<keyword evidence="5 6" id="KW-0472">Membrane</keyword>
<reference evidence="8 9" key="1">
    <citation type="submission" date="2024-04" db="EMBL/GenBank/DDBJ databases">
        <title>Tritrichomonas musculus Genome.</title>
        <authorList>
            <person name="Alves-Ferreira E."/>
            <person name="Grigg M."/>
            <person name="Lorenzi H."/>
            <person name="Galac M."/>
        </authorList>
    </citation>
    <scope>NUCLEOTIDE SEQUENCE [LARGE SCALE GENOMIC DNA]</scope>
    <source>
        <strain evidence="8 9">EAF2021</strain>
    </source>
</reference>
<proteinExistence type="predicted"/>
<comment type="caution">
    <text evidence="8">The sequence shown here is derived from an EMBL/GenBank/DDBJ whole genome shotgun (WGS) entry which is preliminary data.</text>
</comment>
<comment type="subcellular location">
    <subcellularLocation>
        <location evidence="1">Membrane</location>
        <topology evidence="1">Multi-pass membrane protein</topology>
    </subcellularLocation>
</comment>
<dbReference type="Pfam" id="PF03600">
    <property type="entry name" value="CitMHS"/>
    <property type="match status" value="1"/>
</dbReference>
<evidence type="ECO:0000256" key="6">
    <source>
        <dbReference type="SAM" id="Phobius"/>
    </source>
</evidence>